<accession>A0ABR9W5E5</accession>
<evidence type="ECO:0000313" key="3">
    <source>
        <dbReference type="Proteomes" id="UP000634134"/>
    </source>
</evidence>
<dbReference type="SUPFAM" id="SSF88723">
    <property type="entry name" value="PIN domain-like"/>
    <property type="match status" value="1"/>
</dbReference>
<dbReference type="PANTHER" id="PTHR34610:SF3">
    <property type="entry name" value="SSL7007 PROTEIN"/>
    <property type="match status" value="1"/>
</dbReference>
<proteinExistence type="predicted"/>
<dbReference type="InterPro" id="IPR002716">
    <property type="entry name" value="PIN_dom"/>
</dbReference>
<dbReference type="RefSeq" id="WP_194118991.1">
    <property type="nucleotide sequence ID" value="NZ_JACYGY010000001.1"/>
</dbReference>
<feature type="domain" description="PIN" evidence="1">
    <location>
        <begin position="5"/>
        <end position="118"/>
    </location>
</feature>
<evidence type="ECO:0000259" key="1">
    <source>
        <dbReference type="SMART" id="SM00670"/>
    </source>
</evidence>
<dbReference type="Pfam" id="PF13470">
    <property type="entry name" value="PIN_3"/>
    <property type="match status" value="1"/>
</dbReference>
<dbReference type="InterPro" id="IPR002850">
    <property type="entry name" value="PIN_toxin-like"/>
</dbReference>
<gene>
    <name evidence="2" type="ORF">IEE83_02185</name>
</gene>
<dbReference type="InterPro" id="IPR029060">
    <property type="entry name" value="PIN-like_dom_sf"/>
</dbReference>
<comment type="caution">
    <text evidence="2">The sequence shown here is derived from an EMBL/GenBank/DDBJ whole genome shotgun (WGS) entry which is preliminary data.</text>
</comment>
<dbReference type="Proteomes" id="UP000634134">
    <property type="component" value="Unassembled WGS sequence"/>
</dbReference>
<name>A0ABR9W5E5_9BACT</name>
<keyword evidence="3" id="KW-1185">Reference proteome</keyword>
<dbReference type="NCBIfam" id="TIGR00305">
    <property type="entry name" value="putative toxin-antitoxin system toxin component, PIN family"/>
    <property type="match status" value="1"/>
</dbReference>
<organism evidence="2 3">
    <name type="scientific">Dyadobacter subterraneus</name>
    <dbReference type="NCBI Taxonomy" id="2773304"/>
    <lineage>
        <taxon>Bacteria</taxon>
        <taxon>Pseudomonadati</taxon>
        <taxon>Bacteroidota</taxon>
        <taxon>Cytophagia</taxon>
        <taxon>Cytophagales</taxon>
        <taxon>Spirosomataceae</taxon>
        <taxon>Dyadobacter</taxon>
    </lineage>
</organism>
<dbReference type="PANTHER" id="PTHR34610">
    <property type="entry name" value="SSL7007 PROTEIN"/>
    <property type="match status" value="1"/>
</dbReference>
<protein>
    <submittedName>
        <fullName evidence="2">Toxin-antitoxin system toxin component, PIN family</fullName>
    </submittedName>
</protein>
<reference evidence="3" key="1">
    <citation type="submission" date="2023-07" db="EMBL/GenBank/DDBJ databases">
        <title>Dyadobacter sp. nov 'subterranea' isolated from contaminted grondwater.</title>
        <authorList>
            <person name="Szabo I."/>
            <person name="Al-Omari J."/>
            <person name="Szerdahelyi S.G."/>
            <person name="Rado J."/>
        </authorList>
    </citation>
    <scope>NUCLEOTIDE SEQUENCE [LARGE SCALE GENOMIC DNA]</scope>
    <source>
        <strain evidence="3">UP-52</strain>
    </source>
</reference>
<dbReference type="EMBL" id="JACYGY010000001">
    <property type="protein sequence ID" value="MBE9460679.1"/>
    <property type="molecule type" value="Genomic_DNA"/>
</dbReference>
<dbReference type="SMART" id="SM00670">
    <property type="entry name" value="PINc"/>
    <property type="match status" value="1"/>
</dbReference>
<evidence type="ECO:0000313" key="2">
    <source>
        <dbReference type="EMBL" id="MBE9460679.1"/>
    </source>
</evidence>
<sequence>MRNKPRFVFDTNALISVALLPKNVNKLALKKAEVIGDIVFSNETLSELKSVLIRTKFDRYVTLIERLEFLDRLEARYQKINVTSNFMDCRDSKDNKFLNLAFDSEAAAIISGDKDLLVLDPYKNIRILNATDFLNLF</sequence>